<dbReference type="InterPro" id="IPR050166">
    <property type="entry name" value="ABC_transporter_ATP-bind"/>
</dbReference>
<dbReference type="Proteomes" id="UP000712157">
    <property type="component" value="Unassembled WGS sequence"/>
</dbReference>
<feature type="domain" description="ABC transporter" evidence="4">
    <location>
        <begin position="3"/>
        <end position="194"/>
    </location>
</feature>
<evidence type="ECO:0000313" key="6">
    <source>
        <dbReference type="Proteomes" id="UP000712157"/>
    </source>
</evidence>
<dbReference type="SUPFAM" id="SSF52540">
    <property type="entry name" value="P-loop containing nucleoside triphosphate hydrolases"/>
    <property type="match status" value="1"/>
</dbReference>
<dbReference type="GO" id="GO:0005524">
    <property type="term" value="F:ATP binding"/>
    <property type="evidence" value="ECO:0007669"/>
    <property type="project" value="UniProtKB-KW"/>
</dbReference>
<evidence type="ECO:0000256" key="3">
    <source>
        <dbReference type="ARBA" id="ARBA00022840"/>
    </source>
</evidence>
<comment type="caution">
    <text evidence="5">The sequence shown here is derived from an EMBL/GenBank/DDBJ whole genome shotgun (WGS) entry which is preliminary data.</text>
</comment>
<dbReference type="EMBL" id="JAHQCW010000006">
    <property type="protein sequence ID" value="MBU9735944.1"/>
    <property type="molecule type" value="Genomic_DNA"/>
</dbReference>
<dbReference type="PROSITE" id="PS50893">
    <property type="entry name" value="ABC_TRANSPORTER_2"/>
    <property type="match status" value="1"/>
</dbReference>
<dbReference type="RefSeq" id="WP_238720941.1">
    <property type="nucleotide sequence ID" value="NZ_JAHQCW010000006.1"/>
</dbReference>
<dbReference type="SMART" id="SM00382">
    <property type="entry name" value="AAA"/>
    <property type="match status" value="1"/>
</dbReference>
<name>A0A949JWJ3_9FIRM</name>
<evidence type="ECO:0000256" key="2">
    <source>
        <dbReference type="ARBA" id="ARBA00022741"/>
    </source>
</evidence>
<organism evidence="5 6">
    <name type="scientific">Diplocloster agilis</name>
    <dbReference type="NCBI Taxonomy" id="2850323"/>
    <lineage>
        <taxon>Bacteria</taxon>
        <taxon>Bacillati</taxon>
        <taxon>Bacillota</taxon>
        <taxon>Clostridia</taxon>
        <taxon>Lachnospirales</taxon>
        <taxon>Lachnospiraceae</taxon>
        <taxon>Diplocloster</taxon>
    </lineage>
</organism>
<dbReference type="Pfam" id="PF00005">
    <property type="entry name" value="ABC_tran"/>
    <property type="match status" value="1"/>
</dbReference>
<sequence length="194" mass="21694">MDITLKNVTKSYGDLTVLRQFNHTFREGETTCIMGPSGCGKTTLLRLLMGLEKPDEGEILGLSGLRMGAVFQEYRLCENLNAISNVRMVCSHALPKERITQALTQVGITDSLYKPVRDYSGGMKRRVAIVRAVLSDPEICFLDEPFEGLDEATRSVVGSWLYRQLSGKTVLMVSHDEEDALRMDASVFRLDQDI</sequence>
<keyword evidence="1" id="KW-0813">Transport</keyword>
<dbReference type="InterPro" id="IPR003593">
    <property type="entry name" value="AAA+_ATPase"/>
</dbReference>
<dbReference type="InterPro" id="IPR027417">
    <property type="entry name" value="P-loop_NTPase"/>
</dbReference>
<gene>
    <name evidence="5" type="ORF">KTH89_05300</name>
</gene>
<dbReference type="PANTHER" id="PTHR42788:SF19">
    <property type="entry name" value="ALIPHATIC SULFONATES IMPORT ATP-BINDING PROTEIN SSUB 2"/>
    <property type="match status" value="1"/>
</dbReference>
<evidence type="ECO:0000313" key="5">
    <source>
        <dbReference type="EMBL" id="MBU9735944.1"/>
    </source>
</evidence>
<dbReference type="InterPro" id="IPR017871">
    <property type="entry name" value="ABC_transporter-like_CS"/>
</dbReference>
<evidence type="ECO:0000256" key="1">
    <source>
        <dbReference type="ARBA" id="ARBA00022448"/>
    </source>
</evidence>
<keyword evidence="3 5" id="KW-0067">ATP-binding</keyword>
<dbReference type="Gene3D" id="3.40.50.300">
    <property type="entry name" value="P-loop containing nucleotide triphosphate hydrolases"/>
    <property type="match status" value="1"/>
</dbReference>
<reference evidence="5" key="1">
    <citation type="submission" date="2021-06" db="EMBL/GenBank/DDBJ databases">
        <title>Description of novel taxa of the family Lachnospiraceae.</title>
        <authorList>
            <person name="Chaplin A.V."/>
            <person name="Sokolova S.R."/>
            <person name="Pikina A.P."/>
            <person name="Korzhanova M."/>
            <person name="Belova V."/>
            <person name="Korostin D."/>
            <person name="Efimov B.A."/>
        </authorList>
    </citation>
    <scope>NUCLEOTIDE SEQUENCE</scope>
    <source>
        <strain evidence="5">ASD5720</strain>
    </source>
</reference>
<dbReference type="InterPro" id="IPR003439">
    <property type="entry name" value="ABC_transporter-like_ATP-bd"/>
</dbReference>
<keyword evidence="6" id="KW-1185">Reference proteome</keyword>
<dbReference type="AlphaFoldDB" id="A0A949JWJ3"/>
<keyword evidence="2" id="KW-0547">Nucleotide-binding</keyword>
<accession>A0A949JWJ3</accession>
<proteinExistence type="predicted"/>
<protein>
    <submittedName>
        <fullName evidence="5">ATP-binding cassette domain-containing protein</fullName>
    </submittedName>
</protein>
<dbReference type="PROSITE" id="PS00211">
    <property type="entry name" value="ABC_TRANSPORTER_1"/>
    <property type="match status" value="1"/>
</dbReference>
<dbReference type="PANTHER" id="PTHR42788">
    <property type="entry name" value="TAURINE IMPORT ATP-BINDING PROTEIN-RELATED"/>
    <property type="match status" value="1"/>
</dbReference>
<evidence type="ECO:0000259" key="4">
    <source>
        <dbReference type="PROSITE" id="PS50893"/>
    </source>
</evidence>
<dbReference type="GO" id="GO:0016887">
    <property type="term" value="F:ATP hydrolysis activity"/>
    <property type="evidence" value="ECO:0007669"/>
    <property type="project" value="InterPro"/>
</dbReference>